<sequence length="230" mass="26247">MSSSNSTTIDDQEEIVELLIMTLVNAFRSLDLSYPTINYIFGFFAYSSITINWTSKVLLGMNRFVSVALPWKFYHKLQKYQHIQYFLLILGPTLCAIPLLIPGCHGCFYSRPVPNFWQEESDCTTEYTKIVIIGIGYVKLGLITFFDFGTLILLPRRLKEIRANQRSSSMEISAQIRVTLMLVVSANNAIWIQIATTFGTYYLTSILGEAQRGFRSSSRTREADFARDAK</sequence>
<dbReference type="AlphaFoldDB" id="A0AAF3EK86"/>
<evidence type="ECO:0000313" key="3">
    <source>
        <dbReference type="Proteomes" id="UP000887575"/>
    </source>
</evidence>
<keyword evidence="1" id="KW-0472">Membrane</keyword>
<dbReference type="InterPro" id="IPR019430">
    <property type="entry name" value="7TM_GPCR_serpentine_rcpt_Srx"/>
</dbReference>
<name>A0AAF3EK86_9BILA</name>
<feature type="transmembrane region" description="Helical" evidence="1">
    <location>
        <begin position="85"/>
        <end position="111"/>
    </location>
</feature>
<protein>
    <recommendedName>
        <fullName evidence="2">7TM GPCR serpentine receptor class x (Srx) domain-containing protein</fullName>
    </recommendedName>
</protein>
<dbReference type="Proteomes" id="UP000887575">
    <property type="component" value="Unassembled WGS sequence"/>
</dbReference>
<feature type="domain" description="7TM GPCR serpentine receptor class x (Srx)" evidence="2">
    <location>
        <begin position="35"/>
        <end position="175"/>
    </location>
</feature>
<evidence type="ECO:0000313" key="4">
    <source>
        <dbReference type="WBParaSite" id="MBELARI_LOCUS14428"/>
    </source>
</evidence>
<proteinExistence type="predicted"/>
<keyword evidence="1" id="KW-1133">Transmembrane helix</keyword>
<feature type="transmembrane region" description="Helical" evidence="1">
    <location>
        <begin position="131"/>
        <end position="154"/>
    </location>
</feature>
<dbReference type="WBParaSite" id="MBELARI_LOCUS14428">
    <property type="protein sequence ID" value="MBELARI_LOCUS14428"/>
    <property type="gene ID" value="MBELARI_LOCUS14428"/>
</dbReference>
<evidence type="ECO:0000256" key="1">
    <source>
        <dbReference type="SAM" id="Phobius"/>
    </source>
</evidence>
<organism evidence="3 4">
    <name type="scientific">Mesorhabditis belari</name>
    <dbReference type="NCBI Taxonomy" id="2138241"/>
    <lineage>
        <taxon>Eukaryota</taxon>
        <taxon>Metazoa</taxon>
        <taxon>Ecdysozoa</taxon>
        <taxon>Nematoda</taxon>
        <taxon>Chromadorea</taxon>
        <taxon>Rhabditida</taxon>
        <taxon>Rhabditina</taxon>
        <taxon>Rhabditomorpha</taxon>
        <taxon>Rhabditoidea</taxon>
        <taxon>Rhabditidae</taxon>
        <taxon>Mesorhabditinae</taxon>
        <taxon>Mesorhabditis</taxon>
    </lineage>
</organism>
<feature type="transmembrane region" description="Helical" evidence="1">
    <location>
        <begin position="174"/>
        <end position="194"/>
    </location>
</feature>
<keyword evidence="1" id="KW-0812">Transmembrane</keyword>
<dbReference type="Gene3D" id="1.20.1070.10">
    <property type="entry name" value="Rhodopsin 7-helix transmembrane proteins"/>
    <property type="match status" value="1"/>
</dbReference>
<dbReference type="Pfam" id="PF10328">
    <property type="entry name" value="7TM_GPCR_Srx"/>
    <property type="match status" value="1"/>
</dbReference>
<reference evidence="4" key="1">
    <citation type="submission" date="2024-02" db="UniProtKB">
        <authorList>
            <consortium name="WormBaseParasite"/>
        </authorList>
    </citation>
    <scope>IDENTIFICATION</scope>
</reference>
<keyword evidence="3" id="KW-1185">Reference proteome</keyword>
<feature type="transmembrane region" description="Helical" evidence="1">
    <location>
        <begin position="36"/>
        <end position="54"/>
    </location>
</feature>
<evidence type="ECO:0000259" key="2">
    <source>
        <dbReference type="Pfam" id="PF10328"/>
    </source>
</evidence>
<accession>A0AAF3EK86</accession>